<accession>A0A7W9BV61</accession>
<evidence type="ECO:0000313" key="1">
    <source>
        <dbReference type="EMBL" id="MBB5730616.1"/>
    </source>
</evidence>
<proteinExistence type="predicted"/>
<protein>
    <submittedName>
        <fullName evidence="1">Uncharacterized protein</fullName>
    </submittedName>
</protein>
<organism evidence="1 2">
    <name type="scientific">Sphingomonas prati</name>
    <dbReference type="NCBI Taxonomy" id="1843237"/>
    <lineage>
        <taxon>Bacteria</taxon>
        <taxon>Pseudomonadati</taxon>
        <taxon>Pseudomonadota</taxon>
        <taxon>Alphaproteobacteria</taxon>
        <taxon>Sphingomonadales</taxon>
        <taxon>Sphingomonadaceae</taxon>
        <taxon>Sphingomonas</taxon>
    </lineage>
</organism>
<comment type="caution">
    <text evidence="1">The sequence shown here is derived from an EMBL/GenBank/DDBJ whole genome shotgun (WGS) entry which is preliminary data.</text>
</comment>
<evidence type="ECO:0000313" key="2">
    <source>
        <dbReference type="Proteomes" id="UP000546701"/>
    </source>
</evidence>
<reference evidence="1 2" key="1">
    <citation type="submission" date="2020-08" db="EMBL/GenBank/DDBJ databases">
        <title>Genomic Encyclopedia of Type Strains, Phase IV (KMG-IV): sequencing the most valuable type-strain genomes for metagenomic binning, comparative biology and taxonomic classification.</title>
        <authorList>
            <person name="Goeker M."/>
        </authorList>
    </citation>
    <scope>NUCLEOTIDE SEQUENCE [LARGE SCALE GENOMIC DNA]</scope>
    <source>
        <strain evidence="1 2">DSM 103336</strain>
    </source>
</reference>
<keyword evidence="2" id="KW-1185">Reference proteome</keyword>
<gene>
    <name evidence="1" type="ORF">FHS99_003119</name>
</gene>
<name>A0A7W9BV61_9SPHN</name>
<dbReference type="Proteomes" id="UP000546701">
    <property type="component" value="Unassembled WGS sequence"/>
</dbReference>
<sequence>MLYATGKMHFLSSMLTRVSGRSTSKLAQDKLDQQVGVTILQ</sequence>
<dbReference type="AlphaFoldDB" id="A0A7W9BV61"/>
<dbReference type="EMBL" id="JACIJR010000007">
    <property type="protein sequence ID" value="MBB5730616.1"/>
    <property type="molecule type" value="Genomic_DNA"/>
</dbReference>